<keyword evidence="3" id="KW-0489">Methyltransferase</keyword>
<accession>A0A2J6PQ71</accession>
<dbReference type="SUPFAM" id="SSF53335">
    <property type="entry name" value="S-adenosyl-L-methionine-dependent methyltransferases"/>
    <property type="match status" value="1"/>
</dbReference>
<evidence type="ECO:0000256" key="2">
    <source>
        <dbReference type="ARBA" id="ARBA00005189"/>
    </source>
</evidence>
<dbReference type="Proteomes" id="UP000235672">
    <property type="component" value="Unassembled WGS sequence"/>
</dbReference>
<evidence type="ECO:0000256" key="6">
    <source>
        <dbReference type="ARBA" id="ARBA00047619"/>
    </source>
</evidence>
<keyword evidence="4" id="KW-0808">Transferase</keyword>
<gene>
    <name evidence="10" type="ORF">NA56DRAFT_649665</name>
</gene>
<comment type="pathway">
    <text evidence="1">Phospholipid metabolism; phosphatidylcholine biosynthesis.</text>
</comment>
<evidence type="ECO:0000259" key="9">
    <source>
        <dbReference type="Pfam" id="PF13649"/>
    </source>
</evidence>
<protein>
    <recommendedName>
        <fullName evidence="5">phosphoethanolamine N-methyltransferase</fullName>
        <ecNumber evidence="5">2.1.1.103</ecNumber>
    </recommendedName>
</protein>
<keyword evidence="11" id="KW-1185">Reference proteome</keyword>
<evidence type="ECO:0000256" key="4">
    <source>
        <dbReference type="ARBA" id="ARBA00022679"/>
    </source>
</evidence>
<dbReference type="EMBL" id="KZ613508">
    <property type="protein sequence ID" value="PMD16046.1"/>
    <property type="molecule type" value="Genomic_DNA"/>
</dbReference>
<dbReference type="EC" id="2.1.1.103" evidence="5"/>
<dbReference type="PANTHER" id="PTHR44307:SF2">
    <property type="entry name" value="PHOSPHOETHANOLAMINE METHYLTRANSFERASE ISOFORM X1"/>
    <property type="match status" value="1"/>
</dbReference>
<dbReference type="Gene3D" id="3.40.50.150">
    <property type="entry name" value="Vaccinia Virus protein VP39"/>
    <property type="match status" value="1"/>
</dbReference>
<evidence type="ECO:0000313" key="10">
    <source>
        <dbReference type="EMBL" id="PMD16046.1"/>
    </source>
</evidence>
<comment type="catalytic activity">
    <reaction evidence="6">
        <text>N,N-dimethylethanolamine phosphate + S-adenosyl-L-methionine = phosphocholine + S-adenosyl-L-homocysteine + H(+)</text>
        <dbReference type="Rhea" id="RHEA:25325"/>
        <dbReference type="ChEBI" id="CHEBI:15378"/>
        <dbReference type="ChEBI" id="CHEBI:57856"/>
        <dbReference type="ChEBI" id="CHEBI:58641"/>
        <dbReference type="ChEBI" id="CHEBI:59789"/>
        <dbReference type="ChEBI" id="CHEBI:295975"/>
        <dbReference type="EC" id="2.1.1.103"/>
    </reaction>
    <physiologicalReaction direction="left-to-right" evidence="6">
        <dbReference type="Rhea" id="RHEA:25326"/>
    </physiologicalReaction>
</comment>
<evidence type="ECO:0000313" key="11">
    <source>
        <dbReference type="Proteomes" id="UP000235672"/>
    </source>
</evidence>
<organism evidence="10 11">
    <name type="scientific">Hyaloscypha hepaticicola</name>
    <dbReference type="NCBI Taxonomy" id="2082293"/>
    <lineage>
        <taxon>Eukaryota</taxon>
        <taxon>Fungi</taxon>
        <taxon>Dikarya</taxon>
        <taxon>Ascomycota</taxon>
        <taxon>Pezizomycotina</taxon>
        <taxon>Leotiomycetes</taxon>
        <taxon>Helotiales</taxon>
        <taxon>Hyaloscyphaceae</taxon>
        <taxon>Hyaloscypha</taxon>
    </lineage>
</organism>
<feature type="domain" description="Methyltransferase" evidence="9">
    <location>
        <begin position="47"/>
        <end position="136"/>
    </location>
</feature>
<evidence type="ECO:0000256" key="3">
    <source>
        <dbReference type="ARBA" id="ARBA00022603"/>
    </source>
</evidence>
<dbReference type="GO" id="GO:0000234">
    <property type="term" value="F:phosphoethanolamine N-methyltransferase activity"/>
    <property type="evidence" value="ECO:0007669"/>
    <property type="project" value="UniProtKB-EC"/>
</dbReference>
<reference evidence="10 11" key="1">
    <citation type="submission" date="2016-05" db="EMBL/GenBank/DDBJ databases">
        <title>A degradative enzymes factory behind the ericoid mycorrhizal symbiosis.</title>
        <authorList>
            <consortium name="DOE Joint Genome Institute"/>
            <person name="Martino E."/>
            <person name="Morin E."/>
            <person name="Grelet G."/>
            <person name="Kuo A."/>
            <person name="Kohler A."/>
            <person name="Daghino S."/>
            <person name="Barry K."/>
            <person name="Choi C."/>
            <person name="Cichocki N."/>
            <person name="Clum A."/>
            <person name="Copeland A."/>
            <person name="Hainaut M."/>
            <person name="Haridas S."/>
            <person name="Labutti K."/>
            <person name="Lindquist E."/>
            <person name="Lipzen A."/>
            <person name="Khouja H.-R."/>
            <person name="Murat C."/>
            <person name="Ohm R."/>
            <person name="Olson A."/>
            <person name="Spatafora J."/>
            <person name="Veneault-Fourrey C."/>
            <person name="Henrissat B."/>
            <person name="Grigoriev I."/>
            <person name="Martin F."/>
            <person name="Perotto S."/>
        </authorList>
    </citation>
    <scope>NUCLEOTIDE SEQUENCE [LARGE SCALE GENOMIC DNA]</scope>
    <source>
        <strain evidence="10 11">UAMH 7357</strain>
    </source>
</reference>
<comment type="catalytic activity">
    <reaction evidence="8">
        <text>N-methylethanolamine phosphate + S-adenosyl-L-methionine = N,N-dimethylethanolamine phosphate + S-adenosyl-L-homocysteine + H(+)</text>
        <dbReference type="Rhea" id="RHEA:25321"/>
        <dbReference type="ChEBI" id="CHEBI:15378"/>
        <dbReference type="ChEBI" id="CHEBI:57781"/>
        <dbReference type="ChEBI" id="CHEBI:57856"/>
        <dbReference type="ChEBI" id="CHEBI:58641"/>
        <dbReference type="ChEBI" id="CHEBI:59789"/>
        <dbReference type="EC" id="2.1.1.103"/>
    </reaction>
    <physiologicalReaction direction="left-to-right" evidence="8">
        <dbReference type="Rhea" id="RHEA:25322"/>
    </physiologicalReaction>
</comment>
<dbReference type="PANTHER" id="PTHR44307">
    <property type="entry name" value="PHOSPHOETHANOLAMINE METHYLTRANSFERASE"/>
    <property type="match status" value="1"/>
</dbReference>
<evidence type="ECO:0000256" key="7">
    <source>
        <dbReference type="ARBA" id="ARBA00047622"/>
    </source>
</evidence>
<evidence type="ECO:0000256" key="1">
    <source>
        <dbReference type="ARBA" id="ARBA00004969"/>
    </source>
</evidence>
<dbReference type="OrthoDB" id="540004at2759"/>
<name>A0A2J6PQ71_9HELO</name>
<evidence type="ECO:0000256" key="8">
    <source>
        <dbReference type="ARBA" id="ARBA00047841"/>
    </source>
</evidence>
<proteinExistence type="predicted"/>
<dbReference type="Pfam" id="PF13649">
    <property type="entry name" value="Methyltransf_25"/>
    <property type="match status" value="1"/>
</dbReference>
<dbReference type="CDD" id="cd02440">
    <property type="entry name" value="AdoMet_MTases"/>
    <property type="match status" value="1"/>
</dbReference>
<evidence type="ECO:0000256" key="5">
    <source>
        <dbReference type="ARBA" id="ARBA00035674"/>
    </source>
</evidence>
<comment type="pathway">
    <text evidence="2">Lipid metabolism.</text>
</comment>
<comment type="catalytic activity">
    <reaction evidence="7">
        <text>phosphoethanolamine + S-adenosyl-L-methionine = N-methylethanolamine phosphate + S-adenosyl-L-homocysteine + H(+)</text>
        <dbReference type="Rhea" id="RHEA:20365"/>
        <dbReference type="ChEBI" id="CHEBI:15378"/>
        <dbReference type="ChEBI" id="CHEBI:57781"/>
        <dbReference type="ChEBI" id="CHEBI:57856"/>
        <dbReference type="ChEBI" id="CHEBI:58190"/>
        <dbReference type="ChEBI" id="CHEBI:59789"/>
        <dbReference type="EC" id="2.1.1.103"/>
    </reaction>
    <physiologicalReaction direction="left-to-right" evidence="7">
        <dbReference type="Rhea" id="RHEA:20366"/>
    </physiologicalReaction>
</comment>
<dbReference type="GO" id="GO:0032259">
    <property type="term" value="P:methylation"/>
    <property type="evidence" value="ECO:0007669"/>
    <property type="project" value="UniProtKB-KW"/>
</dbReference>
<dbReference type="AlphaFoldDB" id="A0A2J6PQ71"/>
<sequence length="239" mass="26363">MSTQGSLAGLETFDTLNVEYEHAYADNKFKKACIAKAISLLAPGSRVLDVGCGTGVPVADMLSQAGLSVVGCDISPKMVQLAQTRIKGLFTVSDMLSYEPDGPFAAIFIIFSHLQLSFADFSAAAYKYVCALQPGGILVLGQMPSDSYVSDDEDYDETRTYVEDYKAPFMGKLLPTLMLSAEGQRKFLTSMGLEVVWEQIDTFQPRHEKCEPEIQQYIITRRPDERSLVQPKPLPKAIK</sequence>
<dbReference type="InterPro" id="IPR041698">
    <property type="entry name" value="Methyltransf_25"/>
</dbReference>
<dbReference type="STRING" id="1745343.A0A2J6PQ71"/>
<dbReference type="InterPro" id="IPR029063">
    <property type="entry name" value="SAM-dependent_MTases_sf"/>
</dbReference>